<sequence>MAGHKTSPPTSKAQARLFGAVAGGKRTKAKDLSAHAAKKDLKGVT</sequence>
<evidence type="ECO:0000313" key="2">
    <source>
        <dbReference type="EMBL" id="KKK58306.1"/>
    </source>
</evidence>
<feature type="region of interest" description="Disordered" evidence="1">
    <location>
        <begin position="23"/>
        <end position="45"/>
    </location>
</feature>
<dbReference type="AlphaFoldDB" id="A0A0F8ZE48"/>
<proteinExistence type="predicted"/>
<evidence type="ECO:0000256" key="1">
    <source>
        <dbReference type="SAM" id="MobiDB-lite"/>
    </source>
</evidence>
<protein>
    <submittedName>
        <fullName evidence="2">Uncharacterized protein</fullName>
    </submittedName>
</protein>
<organism evidence="2">
    <name type="scientific">marine sediment metagenome</name>
    <dbReference type="NCBI Taxonomy" id="412755"/>
    <lineage>
        <taxon>unclassified sequences</taxon>
        <taxon>metagenomes</taxon>
        <taxon>ecological metagenomes</taxon>
    </lineage>
</organism>
<comment type="caution">
    <text evidence="2">The sequence shown here is derived from an EMBL/GenBank/DDBJ whole genome shotgun (WGS) entry which is preliminary data.</text>
</comment>
<feature type="compositionally biased region" description="Basic and acidic residues" evidence="1">
    <location>
        <begin position="29"/>
        <end position="45"/>
    </location>
</feature>
<reference evidence="2" key="1">
    <citation type="journal article" date="2015" name="Nature">
        <title>Complex archaea that bridge the gap between prokaryotes and eukaryotes.</title>
        <authorList>
            <person name="Spang A."/>
            <person name="Saw J.H."/>
            <person name="Jorgensen S.L."/>
            <person name="Zaremba-Niedzwiedzka K."/>
            <person name="Martijn J."/>
            <person name="Lind A.E."/>
            <person name="van Eijk R."/>
            <person name="Schleper C."/>
            <person name="Guy L."/>
            <person name="Ettema T.J."/>
        </authorList>
    </citation>
    <scope>NUCLEOTIDE SEQUENCE</scope>
</reference>
<name>A0A0F8ZE48_9ZZZZ</name>
<feature type="non-terminal residue" evidence="2">
    <location>
        <position position="45"/>
    </location>
</feature>
<dbReference type="EMBL" id="LAZR01064047">
    <property type="protein sequence ID" value="KKK58306.1"/>
    <property type="molecule type" value="Genomic_DNA"/>
</dbReference>
<gene>
    <name evidence="2" type="ORF">LCGC14_3045740</name>
</gene>
<accession>A0A0F8ZE48</accession>